<sequence>MWQEVEKFKGYFRKALYSLSIKQSPSAHSSHVFRLSDSPPSLIDPKPQGPSPNQCLSTISLGSVPAVGQLEAGRDTSTESGSLLTFNHQLTCIPAIIQWT</sequence>
<dbReference type="EMBL" id="JAHRIN010051047">
    <property type="protein sequence ID" value="MEQ2209174.1"/>
    <property type="molecule type" value="Genomic_DNA"/>
</dbReference>
<gene>
    <name evidence="2" type="ORF">XENOCAPTIV_025940</name>
</gene>
<name>A0ABV0RMB8_9TELE</name>
<reference evidence="2 3" key="1">
    <citation type="submission" date="2021-06" db="EMBL/GenBank/DDBJ databases">
        <authorList>
            <person name="Palmer J.M."/>
        </authorList>
    </citation>
    <scope>NUCLEOTIDE SEQUENCE [LARGE SCALE GENOMIC DNA]</scope>
    <source>
        <strain evidence="2 3">XC_2019</strain>
        <tissue evidence="2">Muscle</tissue>
    </source>
</reference>
<organism evidence="2 3">
    <name type="scientific">Xenoophorus captivus</name>
    <dbReference type="NCBI Taxonomy" id="1517983"/>
    <lineage>
        <taxon>Eukaryota</taxon>
        <taxon>Metazoa</taxon>
        <taxon>Chordata</taxon>
        <taxon>Craniata</taxon>
        <taxon>Vertebrata</taxon>
        <taxon>Euteleostomi</taxon>
        <taxon>Actinopterygii</taxon>
        <taxon>Neopterygii</taxon>
        <taxon>Teleostei</taxon>
        <taxon>Neoteleostei</taxon>
        <taxon>Acanthomorphata</taxon>
        <taxon>Ovalentaria</taxon>
        <taxon>Atherinomorphae</taxon>
        <taxon>Cyprinodontiformes</taxon>
        <taxon>Goodeidae</taxon>
        <taxon>Xenoophorus</taxon>
    </lineage>
</organism>
<evidence type="ECO:0000313" key="2">
    <source>
        <dbReference type="EMBL" id="MEQ2209174.1"/>
    </source>
</evidence>
<keyword evidence="3" id="KW-1185">Reference proteome</keyword>
<protein>
    <submittedName>
        <fullName evidence="2">Uncharacterized protein</fullName>
    </submittedName>
</protein>
<evidence type="ECO:0000256" key="1">
    <source>
        <dbReference type="SAM" id="MobiDB-lite"/>
    </source>
</evidence>
<evidence type="ECO:0000313" key="3">
    <source>
        <dbReference type="Proteomes" id="UP001434883"/>
    </source>
</evidence>
<feature type="region of interest" description="Disordered" evidence="1">
    <location>
        <begin position="30"/>
        <end position="54"/>
    </location>
</feature>
<accession>A0ABV0RMB8</accession>
<proteinExistence type="predicted"/>
<dbReference type="Proteomes" id="UP001434883">
    <property type="component" value="Unassembled WGS sequence"/>
</dbReference>
<comment type="caution">
    <text evidence="2">The sequence shown here is derived from an EMBL/GenBank/DDBJ whole genome shotgun (WGS) entry which is preliminary data.</text>
</comment>